<protein>
    <submittedName>
        <fullName evidence="4">ATP-dependent Clp protease ATP-binding subunit</fullName>
    </submittedName>
</protein>
<dbReference type="InterPro" id="IPR050130">
    <property type="entry name" value="ClpA_ClpB"/>
</dbReference>
<sequence>MKTLYKEPLFSADGQLRMERFTPEATEIFAALLAHLEAIGRRMFLPIDLLLVLIEAGDMDLARAVASGADAALSYADVLPRLHVLARELDEDAAGQARMERSCFSRGFTRILEEAWELALGRGGAAIAVADLSRAVTWRAEAVESASIRWAIRRLGEGKGDELFDDRGMLRLNLFDGASRGMLEGAMKIAASHGSSFLGTPHLIAMLASVRDSVLWRSAMARGLEPSRLRDELLRLIGTKPDALPDFLIGRKTLTPRMIRMLQIARSEAGGSVSEHDLVVAFLADGGSSLELVQALGLEHDIRQALGEPRVLAGAEPVEAAVRFAARRPSSPTLDMLGRDLTREAVEGRLPEIVGREVELERVFNVLMRLEQRNPLLTGEAGVGKTALATALAQAIASGQAPNRLAGHRVIELNGASLMSGTSYRGDLEARITTLLEEASRDVILFIDEAHAVFAPRSGSNTPAEVPNHFKSALASGTIAVVGATTEEEYRRWFEQDPALKRRFERVEVAEPDAPMVRHILNALVPHLQEDYQVTIAEEAVDAAIELSTRYIPEQRLPDKAKKVLMDAAIAGARHGEKVDEGAAVVDRRAVAEQIHVKTGVPTERLLRGEVSWWVGLEERLAEAIVGQEGAVSMIARALVVSRLKHGDRRRPLATLAFVGPSGVGKATAARAMAREIFGDERAFLRVDLSDFQEAHALSRLIGSPPGYVGYEDADMLVTPLRRRPSSVVLLDDFDKAHPRIQDRLLRMMEEGELVDTRGHSADATNAIFVLSFCAQPVASQPIGFGARQAGQLDGVDAELAARVEARVDALVPFRELSGDGAAGARQLLKRLLDQLCAHAEREYGLRVDLDASLHEVLERRVSAIGNARAIEALVDEVVYRPLTELLLGGHTQSDVTLSWDARQGRATPTIKNA</sequence>
<dbReference type="Pfam" id="PF17871">
    <property type="entry name" value="AAA_lid_9"/>
    <property type="match status" value="1"/>
</dbReference>
<dbReference type="SUPFAM" id="SSF81923">
    <property type="entry name" value="Double Clp-N motif"/>
    <property type="match status" value="1"/>
</dbReference>
<evidence type="ECO:0000256" key="2">
    <source>
        <dbReference type="ARBA" id="ARBA00022840"/>
    </source>
</evidence>
<dbReference type="PRINTS" id="PR00300">
    <property type="entry name" value="CLPPROTEASEA"/>
</dbReference>
<dbReference type="Pfam" id="PF07724">
    <property type="entry name" value="AAA_2"/>
    <property type="match status" value="1"/>
</dbReference>
<dbReference type="SUPFAM" id="SSF52540">
    <property type="entry name" value="P-loop containing nucleoside triphosphate hydrolases"/>
    <property type="match status" value="2"/>
</dbReference>
<dbReference type="Pfam" id="PF00004">
    <property type="entry name" value="AAA"/>
    <property type="match status" value="1"/>
</dbReference>
<dbReference type="Gene3D" id="1.10.8.60">
    <property type="match status" value="1"/>
</dbReference>
<keyword evidence="1" id="KW-0547">Nucleotide-binding</keyword>
<comment type="caution">
    <text evidence="4">The sequence shown here is derived from an EMBL/GenBank/DDBJ whole genome shotgun (WGS) entry which is preliminary data.</text>
</comment>
<dbReference type="GO" id="GO:0034605">
    <property type="term" value="P:cellular response to heat"/>
    <property type="evidence" value="ECO:0007669"/>
    <property type="project" value="TreeGrafter"/>
</dbReference>
<dbReference type="CDD" id="cd00009">
    <property type="entry name" value="AAA"/>
    <property type="match status" value="1"/>
</dbReference>
<keyword evidence="4" id="KW-0645">Protease</keyword>
<accession>A0A5C6XSN2</accession>
<dbReference type="PANTHER" id="PTHR11638">
    <property type="entry name" value="ATP-DEPENDENT CLP PROTEASE"/>
    <property type="match status" value="1"/>
</dbReference>
<dbReference type="Proteomes" id="UP000321046">
    <property type="component" value="Unassembled WGS sequence"/>
</dbReference>
<reference evidence="4 5" key="1">
    <citation type="submission" date="2019-08" db="EMBL/GenBank/DDBJ databases">
        <title>Bradymonadales sp. TMQ2.</title>
        <authorList>
            <person name="Liang Q."/>
        </authorList>
    </citation>
    <scope>NUCLEOTIDE SEQUENCE [LARGE SCALE GENOMIC DNA]</scope>
    <source>
        <strain evidence="4 5">TMQ2</strain>
    </source>
</reference>
<dbReference type="GO" id="GO:0006508">
    <property type="term" value="P:proteolysis"/>
    <property type="evidence" value="ECO:0007669"/>
    <property type="project" value="UniProtKB-KW"/>
</dbReference>
<dbReference type="InterPro" id="IPR036628">
    <property type="entry name" value="Clp_N_dom_sf"/>
</dbReference>
<keyword evidence="2 4" id="KW-0067">ATP-binding</keyword>
<organism evidence="4 5">
    <name type="scientific">Lujinxingia vulgaris</name>
    <dbReference type="NCBI Taxonomy" id="2600176"/>
    <lineage>
        <taxon>Bacteria</taxon>
        <taxon>Deltaproteobacteria</taxon>
        <taxon>Bradymonadales</taxon>
        <taxon>Lujinxingiaceae</taxon>
        <taxon>Lujinxingia</taxon>
    </lineage>
</organism>
<dbReference type="GO" id="GO:0005524">
    <property type="term" value="F:ATP binding"/>
    <property type="evidence" value="ECO:0007669"/>
    <property type="project" value="UniProtKB-KW"/>
</dbReference>
<dbReference type="RefSeq" id="WP_146972397.1">
    <property type="nucleotide sequence ID" value="NZ_VOSL01000011.1"/>
</dbReference>
<dbReference type="Gene3D" id="3.40.50.300">
    <property type="entry name" value="P-loop containing nucleotide triphosphate hydrolases"/>
    <property type="match status" value="2"/>
</dbReference>
<dbReference type="InterPro" id="IPR003593">
    <property type="entry name" value="AAA+_ATPase"/>
</dbReference>
<dbReference type="InterPro" id="IPR003959">
    <property type="entry name" value="ATPase_AAA_core"/>
</dbReference>
<dbReference type="SMART" id="SM00382">
    <property type="entry name" value="AAA"/>
    <property type="match status" value="2"/>
</dbReference>
<evidence type="ECO:0000313" key="5">
    <source>
        <dbReference type="Proteomes" id="UP000321046"/>
    </source>
</evidence>
<evidence type="ECO:0000256" key="1">
    <source>
        <dbReference type="ARBA" id="ARBA00022741"/>
    </source>
</evidence>
<dbReference type="GO" id="GO:0008233">
    <property type="term" value="F:peptidase activity"/>
    <property type="evidence" value="ECO:0007669"/>
    <property type="project" value="UniProtKB-KW"/>
</dbReference>
<feature type="domain" description="AAA+ ATPase" evidence="3">
    <location>
        <begin position="652"/>
        <end position="885"/>
    </location>
</feature>
<dbReference type="InterPro" id="IPR001270">
    <property type="entry name" value="ClpA/B"/>
</dbReference>
<gene>
    <name evidence="4" type="ORF">FRC96_02185</name>
</gene>
<dbReference type="GO" id="GO:0016887">
    <property type="term" value="F:ATP hydrolysis activity"/>
    <property type="evidence" value="ECO:0007669"/>
    <property type="project" value="InterPro"/>
</dbReference>
<dbReference type="OrthoDB" id="5477179at2"/>
<name>A0A5C6XSN2_9DELT</name>
<dbReference type="InterPro" id="IPR027417">
    <property type="entry name" value="P-loop_NTPase"/>
</dbReference>
<dbReference type="EMBL" id="VOSL01000011">
    <property type="protein sequence ID" value="TXD42978.1"/>
    <property type="molecule type" value="Genomic_DNA"/>
</dbReference>
<keyword evidence="4" id="KW-0378">Hydrolase</keyword>
<dbReference type="CDD" id="cd19499">
    <property type="entry name" value="RecA-like_ClpB_Hsp104-like"/>
    <property type="match status" value="1"/>
</dbReference>
<feature type="domain" description="AAA+ ATPase" evidence="3">
    <location>
        <begin position="371"/>
        <end position="514"/>
    </location>
</feature>
<evidence type="ECO:0000259" key="3">
    <source>
        <dbReference type="SMART" id="SM00382"/>
    </source>
</evidence>
<evidence type="ECO:0000313" key="4">
    <source>
        <dbReference type="EMBL" id="TXD42978.1"/>
    </source>
</evidence>
<proteinExistence type="predicted"/>
<dbReference type="GO" id="GO:0005737">
    <property type="term" value="C:cytoplasm"/>
    <property type="evidence" value="ECO:0007669"/>
    <property type="project" value="TreeGrafter"/>
</dbReference>
<dbReference type="InterPro" id="IPR041546">
    <property type="entry name" value="ClpA/ClpB_AAA_lid"/>
</dbReference>
<dbReference type="PANTHER" id="PTHR11638:SF175">
    <property type="entry name" value="ATP-DEPENDENT CLP PROTEASE, ATP-BINDING SUBUNIT CLPC"/>
    <property type="match status" value="1"/>
</dbReference>
<dbReference type="Gene3D" id="1.10.1780.10">
    <property type="entry name" value="Clp, N-terminal domain"/>
    <property type="match status" value="2"/>
</dbReference>
<dbReference type="AlphaFoldDB" id="A0A5C6XSN2"/>